<keyword evidence="1" id="KW-0472">Membrane</keyword>
<sequence length="109" mass="13170">MIVVAPFLFSKRFRALAVYPFIFVATAADARDAVLVQHERIHFRQQKELLFVFFYLFYALDFLRNMFVYLGNAHKAYRYICFEQEAYTFEHDANYLSARKLFAWWKFLG</sequence>
<keyword evidence="3" id="KW-1185">Reference proteome</keyword>
<dbReference type="OrthoDB" id="1027344at2"/>
<evidence type="ECO:0008006" key="4">
    <source>
        <dbReference type="Google" id="ProtNLM"/>
    </source>
</evidence>
<feature type="transmembrane region" description="Helical" evidence="1">
    <location>
        <begin position="49"/>
        <end position="70"/>
    </location>
</feature>
<name>A0A255ZS94_9FLAO</name>
<protein>
    <recommendedName>
        <fullName evidence="4">Peptidase M56 domain-containing protein</fullName>
    </recommendedName>
</protein>
<reference evidence="2 3" key="1">
    <citation type="submission" date="2017-07" db="EMBL/GenBank/DDBJ databases">
        <title>Flavobacterium cyanobacteriorum sp. nov., isolated from cyanobacterial aggregates in a eutrophic lake.</title>
        <authorList>
            <person name="Cai H."/>
        </authorList>
    </citation>
    <scope>NUCLEOTIDE SEQUENCE [LARGE SCALE GENOMIC DNA]</scope>
    <source>
        <strain evidence="2 3">TH167</strain>
    </source>
</reference>
<dbReference type="Proteomes" id="UP000216035">
    <property type="component" value="Unassembled WGS sequence"/>
</dbReference>
<dbReference type="RefSeq" id="WP_094486479.1">
    <property type="nucleotide sequence ID" value="NZ_NOXX01000199.1"/>
</dbReference>
<keyword evidence="1" id="KW-0812">Transmembrane</keyword>
<dbReference type="EMBL" id="NOXX01000199">
    <property type="protein sequence ID" value="OYQ43745.1"/>
    <property type="molecule type" value="Genomic_DNA"/>
</dbReference>
<proteinExistence type="predicted"/>
<accession>A0A255ZS94</accession>
<comment type="caution">
    <text evidence="2">The sequence shown here is derived from an EMBL/GenBank/DDBJ whole genome shotgun (WGS) entry which is preliminary data.</text>
</comment>
<organism evidence="2 3">
    <name type="scientific">Flavobacterium aurantiibacter</name>
    <dbReference type="NCBI Taxonomy" id="2023067"/>
    <lineage>
        <taxon>Bacteria</taxon>
        <taxon>Pseudomonadati</taxon>
        <taxon>Bacteroidota</taxon>
        <taxon>Flavobacteriia</taxon>
        <taxon>Flavobacteriales</taxon>
        <taxon>Flavobacteriaceae</taxon>
        <taxon>Flavobacterium</taxon>
    </lineage>
</organism>
<gene>
    <name evidence="2" type="ORF">CHX27_09200</name>
</gene>
<dbReference type="AlphaFoldDB" id="A0A255ZS94"/>
<keyword evidence="1" id="KW-1133">Transmembrane helix</keyword>
<evidence type="ECO:0000313" key="2">
    <source>
        <dbReference type="EMBL" id="OYQ43745.1"/>
    </source>
</evidence>
<evidence type="ECO:0000256" key="1">
    <source>
        <dbReference type="SAM" id="Phobius"/>
    </source>
</evidence>
<evidence type="ECO:0000313" key="3">
    <source>
        <dbReference type="Proteomes" id="UP000216035"/>
    </source>
</evidence>